<dbReference type="SMART" id="SM00404">
    <property type="entry name" value="PTPc_motif"/>
    <property type="match status" value="1"/>
</dbReference>
<proteinExistence type="predicted"/>
<reference evidence="3 4" key="1">
    <citation type="journal article" date="2015" name="Genome Biol.">
        <title>Comparative genomics of Steinernema reveals deeply conserved gene regulatory networks.</title>
        <authorList>
            <person name="Dillman A.R."/>
            <person name="Macchietto M."/>
            <person name="Porter C.F."/>
            <person name="Rogers A."/>
            <person name="Williams B."/>
            <person name="Antoshechkin I."/>
            <person name="Lee M.M."/>
            <person name="Goodwin Z."/>
            <person name="Lu X."/>
            <person name="Lewis E.E."/>
            <person name="Goodrich-Blair H."/>
            <person name="Stock S.P."/>
            <person name="Adams B.J."/>
            <person name="Sternberg P.W."/>
            <person name="Mortazavi A."/>
        </authorList>
    </citation>
    <scope>NUCLEOTIDE SEQUENCE [LARGE SCALE GENOMIC DNA]</scope>
    <source>
        <strain evidence="3 4">ALL</strain>
    </source>
</reference>
<dbReference type="OrthoDB" id="5834449at2759"/>
<dbReference type="PROSITE" id="PS00383">
    <property type="entry name" value="TYR_PHOSPHATASE_1"/>
    <property type="match status" value="1"/>
</dbReference>
<dbReference type="InterPro" id="IPR016130">
    <property type="entry name" value="Tyr_Pase_AS"/>
</dbReference>
<evidence type="ECO:0000313" key="3">
    <source>
        <dbReference type="EMBL" id="TMS36031.1"/>
    </source>
</evidence>
<dbReference type="InterPro" id="IPR000387">
    <property type="entry name" value="Tyr_Pase_dom"/>
</dbReference>
<dbReference type="InterPro" id="IPR029021">
    <property type="entry name" value="Prot-tyrosine_phosphatase-like"/>
</dbReference>
<evidence type="ECO:0000313" key="4">
    <source>
        <dbReference type="Proteomes" id="UP000298663"/>
    </source>
</evidence>
<keyword evidence="4" id="KW-1185">Reference proteome</keyword>
<dbReference type="Pfam" id="PF00102">
    <property type="entry name" value="Y_phosphatase"/>
    <property type="match status" value="1"/>
</dbReference>
<dbReference type="SMART" id="SM00194">
    <property type="entry name" value="PTPc"/>
    <property type="match status" value="1"/>
</dbReference>
<protein>
    <recommendedName>
        <fullName evidence="5">Tyrosine-protein phosphatase domain-containing protein</fullName>
    </recommendedName>
</protein>
<dbReference type="Proteomes" id="UP000298663">
    <property type="component" value="Chromosome X"/>
</dbReference>
<evidence type="ECO:0000259" key="1">
    <source>
        <dbReference type="PROSITE" id="PS50055"/>
    </source>
</evidence>
<accession>A0A4U8US85</accession>
<dbReference type="PROSITE" id="PS50055">
    <property type="entry name" value="TYR_PHOSPHATASE_PTP"/>
    <property type="match status" value="1"/>
</dbReference>
<evidence type="ECO:0000259" key="2">
    <source>
        <dbReference type="PROSITE" id="PS50056"/>
    </source>
</evidence>
<comment type="caution">
    <text evidence="3">The sequence shown here is derived from an EMBL/GenBank/DDBJ whole genome shotgun (WGS) entry which is preliminary data.</text>
</comment>
<dbReference type="AlphaFoldDB" id="A0A4U8US85"/>
<feature type="domain" description="Tyrosine specific protein phosphatases" evidence="2">
    <location>
        <begin position="405"/>
        <end position="463"/>
    </location>
</feature>
<sequence length="508" mass="58248">MQGRSVRLNVDTNVAAIDKNGNGKTRNRVKKTSAGTNFGSIWEGHYDRELCRFAREMRLSLQKQVEGERMRSDLLNSLIVVDDAFEDKGLPSDFQCPLRSHLFEKYGPDLAEGLMQQDEVTDSSDMVEEAVCIFENLWQDDSLDQHAFSGTIPNDFTTRIKKFGRRMRRMLDWSLTVDPGRLTCNLSKFIDEFVTMETFFDKTPLQKSELLCTAFKKNFAEKARNQRLMCLDRTRVVINNEVQEQCSSSQLGRTIYGTSDFIHANFVSGGPLFNRFICTQSPLSNTIDAFWQMVYEQRCQYIFMLCSASDFASSSTSRTMLSDCPYYWPRFKGESNMCGSLLIRNTNVSCAIDPLFTVTYLEVVQADSAHETPLYVQHWQWNWNHFTDSEWPLRLLRRSRVSPSPTVVHCIDGCGRTGTLVSLETALCQLFRGSVSVENAVLSSCLFVRLQRKHAIAEYKQYLFIYRCILNWIMPYLTSRYDILMLGLPSRSVGYAAAFSDLISRPDA</sequence>
<dbReference type="Gene3D" id="3.90.190.10">
    <property type="entry name" value="Protein tyrosine phosphatase superfamily"/>
    <property type="match status" value="1"/>
</dbReference>
<dbReference type="PROSITE" id="PS50056">
    <property type="entry name" value="TYR_PHOSPHATASE_2"/>
    <property type="match status" value="1"/>
</dbReference>
<organism evidence="3 4">
    <name type="scientific">Steinernema carpocapsae</name>
    <name type="common">Entomopathogenic nematode</name>
    <dbReference type="NCBI Taxonomy" id="34508"/>
    <lineage>
        <taxon>Eukaryota</taxon>
        <taxon>Metazoa</taxon>
        <taxon>Ecdysozoa</taxon>
        <taxon>Nematoda</taxon>
        <taxon>Chromadorea</taxon>
        <taxon>Rhabditida</taxon>
        <taxon>Tylenchina</taxon>
        <taxon>Panagrolaimomorpha</taxon>
        <taxon>Strongyloidoidea</taxon>
        <taxon>Steinernematidae</taxon>
        <taxon>Steinernema</taxon>
    </lineage>
</organism>
<dbReference type="InterPro" id="IPR052782">
    <property type="entry name" value="Oocyte-zygote_transition_reg"/>
</dbReference>
<dbReference type="InterPro" id="IPR003595">
    <property type="entry name" value="Tyr_Pase_cat"/>
</dbReference>
<feature type="domain" description="Tyrosine-protein phosphatase" evidence="1">
    <location>
        <begin position="189"/>
        <end position="472"/>
    </location>
</feature>
<dbReference type="SUPFAM" id="SSF52799">
    <property type="entry name" value="(Phosphotyrosine protein) phosphatases II"/>
    <property type="match status" value="1"/>
</dbReference>
<dbReference type="CDD" id="cd00047">
    <property type="entry name" value="PTPc"/>
    <property type="match status" value="1"/>
</dbReference>
<dbReference type="EMBL" id="AZBU02000001">
    <property type="protein sequence ID" value="TMS36031.1"/>
    <property type="molecule type" value="Genomic_DNA"/>
</dbReference>
<evidence type="ECO:0008006" key="5">
    <source>
        <dbReference type="Google" id="ProtNLM"/>
    </source>
</evidence>
<dbReference type="PRINTS" id="PR00700">
    <property type="entry name" value="PRTYPHPHTASE"/>
</dbReference>
<dbReference type="PANTHER" id="PTHR46163">
    <property type="entry name" value="TYROSINE-PROTEIN PHOSPHATASE-RELATED"/>
    <property type="match status" value="1"/>
</dbReference>
<name>A0A4U8US85_STECR</name>
<gene>
    <name evidence="3" type="ORF">L596_003298</name>
</gene>
<dbReference type="STRING" id="34508.A0A4U8US85"/>
<reference evidence="3 4" key="2">
    <citation type="journal article" date="2019" name="G3 (Bethesda)">
        <title>Hybrid Assembly of the Genome of the Entomopathogenic Nematode Steinernema carpocapsae Identifies the X-Chromosome.</title>
        <authorList>
            <person name="Serra L."/>
            <person name="Macchietto M."/>
            <person name="Macias-Munoz A."/>
            <person name="McGill C.J."/>
            <person name="Rodriguez I.M."/>
            <person name="Rodriguez B."/>
            <person name="Murad R."/>
            <person name="Mortazavi A."/>
        </authorList>
    </citation>
    <scope>NUCLEOTIDE SEQUENCE [LARGE SCALE GENOMIC DNA]</scope>
    <source>
        <strain evidence="3 4">ALL</strain>
    </source>
</reference>
<dbReference type="GO" id="GO:0004725">
    <property type="term" value="F:protein tyrosine phosphatase activity"/>
    <property type="evidence" value="ECO:0007669"/>
    <property type="project" value="InterPro"/>
</dbReference>
<dbReference type="PANTHER" id="PTHR46163:SF7">
    <property type="entry name" value="PROTEIN TYROSINE PHOSPHATASE-LIKE PROTEIN EGG-3"/>
    <property type="match status" value="1"/>
</dbReference>
<dbReference type="EMBL" id="CM016762">
    <property type="protein sequence ID" value="TMS36031.1"/>
    <property type="molecule type" value="Genomic_DNA"/>
</dbReference>
<dbReference type="InterPro" id="IPR000242">
    <property type="entry name" value="PTP_cat"/>
</dbReference>